<evidence type="ECO:0000256" key="5">
    <source>
        <dbReference type="SAM" id="MobiDB-lite"/>
    </source>
</evidence>
<dbReference type="InterPro" id="IPR003107">
    <property type="entry name" value="HAT"/>
</dbReference>
<feature type="compositionally biased region" description="Low complexity" evidence="5">
    <location>
        <begin position="73"/>
        <end position="96"/>
    </location>
</feature>
<dbReference type="GO" id="GO:0003729">
    <property type="term" value="F:mRNA binding"/>
    <property type="evidence" value="ECO:0007669"/>
    <property type="project" value="TreeGrafter"/>
</dbReference>
<dbReference type="PANTHER" id="PTHR19980">
    <property type="entry name" value="RNA CLEAVAGE STIMULATION FACTOR"/>
    <property type="match status" value="1"/>
</dbReference>
<dbReference type="GO" id="GO:0005737">
    <property type="term" value="C:cytoplasm"/>
    <property type="evidence" value="ECO:0007669"/>
    <property type="project" value="UniProtKB-SubCell"/>
</dbReference>
<proteinExistence type="predicted"/>
<dbReference type="SMART" id="SM00386">
    <property type="entry name" value="HAT"/>
    <property type="match status" value="5"/>
</dbReference>
<feature type="compositionally biased region" description="Polar residues" evidence="5">
    <location>
        <begin position="129"/>
        <end position="159"/>
    </location>
</feature>
<feature type="region of interest" description="Disordered" evidence="5">
    <location>
        <begin position="1"/>
        <end position="165"/>
    </location>
</feature>
<dbReference type="AlphaFoldDB" id="A0A136IX05"/>
<evidence type="ECO:0000259" key="6">
    <source>
        <dbReference type="Pfam" id="PF05843"/>
    </source>
</evidence>
<accession>A0A136IX05</accession>
<feature type="compositionally biased region" description="Polar residues" evidence="5">
    <location>
        <begin position="1"/>
        <end position="16"/>
    </location>
</feature>
<dbReference type="Proteomes" id="UP000070501">
    <property type="component" value="Unassembled WGS sequence"/>
</dbReference>
<feature type="domain" description="Suppressor of forked" evidence="6">
    <location>
        <begin position="172"/>
        <end position="782"/>
    </location>
</feature>
<dbReference type="Gene3D" id="1.25.40.1040">
    <property type="match status" value="1"/>
</dbReference>
<dbReference type="InterPro" id="IPR045243">
    <property type="entry name" value="Rna14-like"/>
</dbReference>
<feature type="compositionally biased region" description="Basic and acidic residues" evidence="5">
    <location>
        <begin position="24"/>
        <end position="37"/>
    </location>
</feature>
<evidence type="ECO:0000313" key="8">
    <source>
        <dbReference type="Proteomes" id="UP000070501"/>
    </source>
</evidence>
<keyword evidence="2" id="KW-0677">Repeat</keyword>
<dbReference type="FunCoup" id="A0A136IX05">
    <property type="interactions" value="1141"/>
</dbReference>
<reference evidence="8" key="1">
    <citation type="submission" date="2016-02" db="EMBL/GenBank/DDBJ databases">
        <title>Draft genome sequence of Microdochium bolleyi, a fungal endophyte of beachgrass.</title>
        <authorList>
            <consortium name="DOE Joint Genome Institute"/>
            <person name="David A.S."/>
            <person name="May G."/>
            <person name="Haridas S."/>
            <person name="Lim J."/>
            <person name="Wang M."/>
            <person name="Labutti K."/>
            <person name="Lipzen A."/>
            <person name="Barry K."/>
            <person name="Grigoriev I.V."/>
        </authorList>
    </citation>
    <scope>NUCLEOTIDE SEQUENCE [LARGE SCALE GENOMIC DNA]</scope>
    <source>
        <strain evidence="8">J235TASD1</strain>
    </source>
</reference>
<keyword evidence="4" id="KW-0963">Cytoplasm</keyword>
<dbReference type="InParanoid" id="A0A136IX05"/>
<keyword evidence="3 4" id="KW-0539">Nucleus</keyword>
<dbReference type="STRING" id="196109.A0A136IX05"/>
<dbReference type="EMBL" id="KQ964255">
    <property type="protein sequence ID" value="KXJ89452.1"/>
    <property type="molecule type" value="Genomic_DNA"/>
</dbReference>
<evidence type="ECO:0000256" key="3">
    <source>
        <dbReference type="ARBA" id="ARBA00023242"/>
    </source>
</evidence>
<organism evidence="7 8">
    <name type="scientific">Microdochium bolleyi</name>
    <dbReference type="NCBI Taxonomy" id="196109"/>
    <lineage>
        <taxon>Eukaryota</taxon>
        <taxon>Fungi</taxon>
        <taxon>Dikarya</taxon>
        <taxon>Ascomycota</taxon>
        <taxon>Pezizomycotina</taxon>
        <taxon>Sordariomycetes</taxon>
        <taxon>Xylariomycetidae</taxon>
        <taxon>Xylariales</taxon>
        <taxon>Microdochiaceae</taxon>
        <taxon>Microdochium</taxon>
    </lineage>
</organism>
<evidence type="ECO:0000256" key="4">
    <source>
        <dbReference type="RuleBase" id="RU369035"/>
    </source>
</evidence>
<comment type="subcellular location">
    <subcellularLocation>
        <location evidence="4">Nucleus</location>
    </subcellularLocation>
    <subcellularLocation>
        <location evidence="4">Cytoplasm</location>
    </subcellularLocation>
    <text evidence="4">Nucleus and/or cytoplasm.</text>
</comment>
<feature type="compositionally biased region" description="Acidic residues" evidence="5">
    <location>
        <begin position="566"/>
        <end position="575"/>
    </location>
</feature>
<sequence length="1043" mass="115485">MDSPGQDESATAQQDWATGEWGGDAEHQNIEHSEHDAATAYDPASKPVESSPKEEEDGGEYDPESASYDPASAPTNDTTLPDAPAPTATGSATSDARPAKKPKTAGGFIVGSSDDEDEDDSTPAPQPLAATTSRAEQPSLATTHSQNPQTSAGAQSSTGPAPAMSERLHSDTIGLLEDRVKEDPRGDMDAWKSLIQEQRRRNKIEDARDVYERFFAVFPQAAEVWLDYLAMELSLDNFQQAEAIFGRTLLSVPHVDLWTAYLNYIRRRHDLNDPTGQARQVVSTSYEFVLKHIGQDRDSGQIWSDYIQFLKSGPGQVGGSSWQDQQKMDILRKAYQRAICVPMPNLNALWKEYNQFELGLNKTAGQKFLQERSPSYMTARTANTHLENLTRGLQRSTLPRLPPAPGFDGDAEYQEQITLWKAWVAWEKDDPLVLQQDDPATYQQRIQHVYKQALMALRFWPELWVEAAEWCFEQNLTSETGDAGSQFLADGVAANPESPLLALKHADRIESTHQVSEGEEGKAALAQAVRAPYDTAFDTLYEMIKKLKDRETAAIARVREDPTLGAEEDEGEINEDAPGPSVRQERIKALQAGFAAQVHLLSQQISYLWVALARAFRRIQGQGKTATGKPTTGIRAIFTESRSRGRLTSDVYVAIANMEWDIYQDPVATKILERGAKLFPEEEHFIVEYLKHLHARHDFTNARVVFSQTVKRFKDKGKDSPEMLAKLKPLYAYFHSYEAKFGELAQIKQLEQEMTELFPYDSSLSHFAARFSTERFNPISARVIISPSAQMRPKSLVMQSVEQPVASIPNSPAPVIHNEPSPRPQFLQPTHSPKRPYQADEEEFNPPRKMARGVSPLKGAAGRRLDQQRRAQGGASSQAATPLPIPRDITFLLSLIPPASTFTAPRFSPDGMVRLIANTAVPDYRDWQQASSEYPAYGQQNRESPGPGAASGRPNSPFGGAHRGVQISAPYRNSPLRPGSSGEYEAAQAAASYQAPGPSPFNPASQAAPPPNAQYWQGGAYGQQPQQQNPYGQPPQQYGGGWQ</sequence>
<feature type="region of interest" description="Disordered" evidence="5">
    <location>
        <begin position="937"/>
        <end position="1043"/>
    </location>
</feature>
<name>A0A136IX05_9PEZI</name>
<dbReference type="Pfam" id="PF05843">
    <property type="entry name" value="Suf"/>
    <property type="match status" value="1"/>
</dbReference>
<dbReference type="GO" id="GO:0005634">
    <property type="term" value="C:nucleus"/>
    <property type="evidence" value="ECO:0007669"/>
    <property type="project" value="UniProtKB-SubCell"/>
</dbReference>
<evidence type="ECO:0000256" key="2">
    <source>
        <dbReference type="ARBA" id="ARBA00022737"/>
    </source>
</evidence>
<dbReference type="PANTHER" id="PTHR19980:SF0">
    <property type="entry name" value="CLEAVAGE STIMULATION FACTOR SUBUNIT 3"/>
    <property type="match status" value="1"/>
</dbReference>
<feature type="compositionally biased region" description="Low complexity" evidence="5">
    <location>
        <begin position="980"/>
        <end position="1037"/>
    </location>
</feature>
<evidence type="ECO:0000313" key="7">
    <source>
        <dbReference type="EMBL" id="KXJ89452.1"/>
    </source>
</evidence>
<evidence type="ECO:0000256" key="1">
    <source>
        <dbReference type="ARBA" id="ARBA00002863"/>
    </source>
</evidence>
<feature type="compositionally biased region" description="Acidic residues" evidence="5">
    <location>
        <begin position="54"/>
        <end position="63"/>
    </location>
</feature>
<keyword evidence="4" id="KW-0507">mRNA processing</keyword>
<dbReference type="InterPro" id="IPR008847">
    <property type="entry name" value="Suf"/>
</dbReference>
<protein>
    <recommendedName>
        <fullName evidence="4">mRNA 3'-end-processing protein RNA14</fullName>
    </recommendedName>
</protein>
<gene>
    <name evidence="7" type="ORF">Micbo1qcDRAFT_189588</name>
</gene>
<keyword evidence="8" id="KW-1185">Reference proteome</keyword>
<dbReference type="OrthoDB" id="26282at2759"/>
<comment type="function">
    <text evidence="1 4">Component of the cleavage factor IA (CFIA) complex, which is involved in the endonucleolytic cleavage during polyadenylation-dependent pre-mRNA 3'-end formation.</text>
</comment>
<feature type="region of interest" description="Disordered" evidence="5">
    <location>
        <begin position="561"/>
        <end position="580"/>
    </location>
</feature>
<feature type="region of interest" description="Disordered" evidence="5">
    <location>
        <begin position="809"/>
        <end position="882"/>
    </location>
</feature>
<dbReference type="GO" id="GO:0180010">
    <property type="term" value="P:co-transcriptional mRNA 3'-end processing, cleavage and polyadenylation pathway"/>
    <property type="evidence" value="ECO:0007669"/>
    <property type="project" value="UniProtKB-UniRule"/>
</dbReference>
<dbReference type="InterPro" id="IPR011990">
    <property type="entry name" value="TPR-like_helical_dom_sf"/>
</dbReference>
<dbReference type="SUPFAM" id="SSF48452">
    <property type="entry name" value="TPR-like"/>
    <property type="match status" value="2"/>
</dbReference>